<gene>
    <name evidence="7" type="ORF">CSC94_10955</name>
</gene>
<keyword evidence="8" id="KW-1185">Reference proteome</keyword>
<dbReference type="AlphaFoldDB" id="A0A2G1QNF9"/>
<dbReference type="InterPro" id="IPR009915">
    <property type="entry name" value="NnrU_dom"/>
</dbReference>
<evidence type="ECO:0000256" key="5">
    <source>
        <dbReference type="SAM" id="Phobius"/>
    </source>
</evidence>
<dbReference type="Pfam" id="PF07298">
    <property type="entry name" value="NnrU"/>
    <property type="match status" value="1"/>
</dbReference>
<dbReference type="GO" id="GO:0016020">
    <property type="term" value="C:membrane"/>
    <property type="evidence" value="ECO:0007669"/>
    <property type="project" value="UniProtKB-SubCell"/>
</dbReference>
<dbReference type="EMBL" id="PDVP01000005">
    <property type="protein sequence ID" value="PHP67063.1"/>
    <property type="molecule type" value="Genomic_DNA"/>
</dbReference>
<feature type="transmembrane region" description="Helical" evidence="5">
    <location>
        <begin position="159"/>
        <end position="182"/>
    </location>
</feature>
<feature type="transmembrane region" description="Helical" evidence="5">
    <location>
        <begin position="40"/>
        <end position="59"/>
    </location>
</feature>
<evidence type="ECO:0000256" key="1">
    <source>
        <dbReference type="ARBA" id="ARBA00004141"/>
    </source>
</evidence>
<evidence type="ECO:0000259" key="6">
    <source>
        <dbReference type="Pfam" id="PF07298"/>
    </source>
</evidence>
<evidence type="ECO:0000313" key="8">
    <source>
        <dbReference type="Proteomes" id="UP000221168"/>
    </source>
</evidence>
<dbReference type="Proteomes" id="UP000221168">
    <property type="component" value="Unassembled WGS sequence"/>
</dbReference>
<evidence type="ECO:0000256" key="3">
    <source>
        <dbReference type="ARBA" id="ARBA00022989"/>
    </source>
</evidence>
<comment type="caution">
    <text evidence="7">The sequence shown here is derived from an EMBL/GenBank/DDBJ whole genome shotgun (WGS) entry which is preliminary data.</text>
</comment>
<keyword evidence="4 5" id="KW-0472">Membrane</keyword>
<keyword evidence="3 5" id="KW-1133">Transmembrane helix</keyword>
<sequence length="191" mass="20877">MLYLILGLVVFLGVHSVRIFAPAWAEARKASMGEGPWKGLYSATSLIGFVLLVWGFGQARWTAPVLWAPPFWVGHITALLMLFAMIALAAYMLPAGRIKAALKHPMLVAVKIWAFAHLLINGDLASVILFGSFLAWAVLDRISLKRRAAPTPVAGPATWDVATIVLGLVLYGLFVWKLHFWLFGVVPLTTG</sequence>
<evidence type="ECO:0000256" key="4">
    <source>
        <dbReference type="ARBA" id="ARBA00023136"/>
    </source>
</evidence>
<dbReference type="RefSeq" id="WP_099306383.1">
    <property type="nucleotide sequence ID" value="NZ_PDVP01000005.1"/>
</dbReference>
<keyword evidence="2 5" id="KW-0812">Transmembrane</keyword>
<evidence type="ECO:0000313" key="7">
    <source>
        <dbReference type="EMBL" id="PHP67063.1"/>
    </source>
</evidence>
<dbReference type="OrthoDB" id="5293641at2"/>
<reference evidence="7 8" key="1">
    <citation type="submission" date="2017-10" db="EMBL/GenBank/DDBJ databases">
        <title>Sedimentibacterium mangrovi gen. nov., sp. nov., a novel member of family Phyllobacteriacea isolated from mangrove sediment.</title>
        <authorList>
            <person name="Liao H."/>
            <person name="Tian Y."/>
        </authorList>
    </citation>
    <scope>NUCLEOTIDE SEQUENCE [LARGE SCALE GENOMIC DNA]</scope>
    <source>
        <strain evidence="7 8">X9-2-2</strain>
    </source>
</reference>
<accession>A0A2G1QNF9</accession>
<organism evidence="7 8">
    <name type="scientific">Zhengella mangrovi</name>
    <dbReference type="NCBI Taxonomy" id="1982044"/>
    <lineage>
        <taxon>Bacteria</taxon>
        <taxon>Pseudomonadati</taxon>
        <taxon>Pseudomonadota</taxon>
        <taxon>Alphaproteobacteria</taxon>
        <taxon>Hyphomicrobiales</taxon>
        <taxon>Notoacmeibacteraceae</taxon>
        <taxon>Zhengella</taxon>
    </lineage>
</organism>
<evidence type="ECO:0000256" key="2">
    <source>
        <dbReference type="ARBA" id="ARBA00022692"/>
    </source>
</evidence>
<feature type="transmembrane region" description="Helical" evidence="5">
    <location>
        <begin position="71"/>
        <end position="92"/>
    </location>
</feature>
<protein>
    <submittedName>
        <fullName evidence="7">NnrU family protein</fullName>
    </submittedName>
</protein>
<feature type="transmembrane region" description="Helical" evidence="5">
    <location>
        <begin position="112"/>
        <end position="139"/>
    </location>
</feature>
<feature type="domain" description="NnrU" evidence="6">
    <location>
        <begin position="4"/>
        <end position="187"/>
    </location>
</feature>
<name>A0A2G1QNF9_9HYPH</name>
<comment type="subcellular location">
    <subcellularLocation>
        <location evidence="1">Membrane</location>
        <topology evidence="1">Multi-pass membrane protein</topology>
    </subcellularLocation>
</comment>
<proteinExistence type="predicted"/>